<keyword evidence="3" id="KW-0479">Metal-binding</keyword>
<dbReference type="HOGENOM" id="CLU_021859_0_1_1"/>
<dbReference type="InParanoid" id="F4RZW0"/>
<dbReference type="EMBL" id="GL883133">
    <property type="protein sequence ID" value="EGG02069.1"/>
    <property type="molecule type" value="Genomic_DNA"/>
</dbReference>
<evidence type="ECO:0000256" key="3">
    <source>
        <dbReference type="ARBA" id="ARBA00022723"/>
    </source>
</evidence>
<gene>
    <name evidence="8" type="ORF">MELLADRAFT_91670</name>
</gene>
<dbReference type="PANTHER" id="PTHR10696:SF25">
    <property type="entry name" value="OXIDOREDUCTASE AIM17-RELATED"/>
    <property type="match status" value="1"/>
</dbReference>
<dbReference type="SUPFAM" id="SSF51197">
    <property type="entry name" value="Clavaminate synthase-like"/>
    <property type="match status" value="1"/>
</dbReference>
<dbReference type="GeneID" id="18935987"/>
<dbReference type="Pfam" id="PF02668">
    <property type="entry name" value="TauD"/>
    <property type="match status" value="1"/>
</dbReference>
<evidence type="ECO:0000313" key="9">
    <source>
        <dbReference type="Proteomes" id="UP000001072"/>
    </source>
</evidence>
<dbReference type="AlphaFoldDB" id="F4RZW0"/>
<comment type="similarity">
    <text evidence="2">Belongs to the gamma-BBH/TMLD family.</text>
</comment>
<reference evidence="9" key="1">
    <citation type="journal article" date="2011" name="Proc. Natl. Acad. Sci. U.S.A.">
        <title>Obligate biotrophy features unraveled by the genomic analysis of rust fungi.</title>
        <authorList>
            <person name="Duplessis S."/>
            <person name="Cuomo C.A."/>
            <person name="Lin Y.-C."/>
            <person name="Aerts A."/>
            <person name="Tisserant E."/>
            <person name="Veneault-Fourrey C."/>
            <person name="Joly D.L."/>
            <person name="Hacquard S."/>
            <person name="Amselem J."/>
            <person name="Cantarel B.L."/>
            <person name="Chiu R."/>
            <person name="Coutinho P.M."/>
            <person name="Feau N."/>
            <person name="Field M."/>
            <person name="Frey P."/>
            <person name="Gelhaye E."/>
            <person name="Goldberg J."/>
            <person name="Grabherr M.G."/>
            <person name="Kodira C.D."/>
            <person name="Kohler A."/>
            <person name="Kuees U."/>
            <person name="Lindquist E.A."/>
            <person name="Lucas S.M."/>
            <person name="Mago R."/>
            <person name="Mauceli E."/>
            <person name="Morin E."/>
            <person name="Murat C."/>
            <person name="Pangilinan J.L."/>
            <person name="Park R."/>
            <person name="Pearson M."/>
            <person name="Quesneville H."/>
            <person name="Rouhier N."/>
            <person name="Sakthikumar S."/>
            <person name="Salamov A.A."/>
            <person name="Schmutz J."/>
            <person name="Selles B."/>
            <person name="Shapiro H."/>
            <person name="Tanguay P."/>
            <person name="Tuskan G.A."/>
            <person name="Henrissat B."/>
            <person name="Van de Peer Y."/>
            <person name="Rouze P."/>
            <person name="Ellis J.G."/>
            <person name="Dodds P.N."/>
            <person name="Schein J.E."/>
            <person name="Zhong S."/>
            <person name="Hamelin R.C."/>
            <person name="Grigoriev I.V."/>
            <person name="Szabo L.J."/>
            <person name="Martin F."/>
        </authorList>
    </citation>
    <scope>NUCLEOTIDE SEQUENCE [LARGE SCALE GENOMIC DNA]</scope>
    <source>
        <strain evidence="9">98AG31 / pathotype 3-4-7</strain>
    </source>
</reference>
<dbReference type="InterPro" id="IPR003819">
    <property type="entry name" value="TauD/TfdA-like"/>
</dbReference>
<accession>F4RZW0</accession>
<dbReference type="GO" id="GO:0045329">
    <property type="term" value="P:carnitine biosynthetic process"/>
    <property type="evidence" value="ECO:0007669"/>
    <property type="project" value="TreeGrafter"/>
</dbReference>
<organism evidence="9">
    <name type="scientific">Melampsora larici-populina (strain 98AG31 / pathotype 3-4-7)</name>
    <name type="common">Poplar leaf rust fungus</name>
    <dbReference type="NCBI Taxonomy" id="747676"/>
    <lineage>
        <taxon>Eukaryota</taxon>
        <taxon>Fungi</taxon>
        <taxon>Dikarya</taxon>
        <taxon>Basidiomycota</taxon>
        <taxon>Pucciniomycotina</taxon>
        <taxon>Pucciniomycetes</taxon>
        <taxon>Pucciniales</taxon>
        <taxon>Melampsoraceae</taxon>
        <taxon>Melampsora</taxon>
    </lineage>
</organism>
<comment type="cofactor">
    <cofactor evidence="1">
        <name>Fe(2+)</name>
        <dbReference type="ChEBI" id="CHEBI:29033"/>
    </cofactor>
</comment>
<dbReference type="RefSeq" id="XP_007414606.1">
    <property type="nucleotide sequence ID" value="XM_007414544.1"/>
</dbReference>
<dbReference type="KEGG" id="mlr:MELLADRAFT_91670"/>
<protein>
    <recommendedName>
        <fullName evidence="7">TauD/TfdA-like domain-containing protein</fullName>
    </recommendedName>
</protein>
<dbReference type="GO" id="GO:0051213">
    <property type="term" value="F:dioxygenase activity"/>
    <property type="evidence" value="ECO:0007669"/>
    <property type="project" value="UniProtKB-KW"/>
</dbReference>
<feature type="domain" description="TauD/TfdA-like" evidence="7">
    <location>
        <begin position="287"/>
        <end position="531"/>
    </location>
</feature>
<proteinExistence type="inferred from homology"/>
<dbReference type="Gene3D" id="3.60.130.10">
    <property type="entry name" value="Clavaminate synthase-like"/>
    <property type="match status" value="1"/>
</dbReference>
<evidence type="ECO:0000256" key="2">
    <source>
        <dbReference type="ARBA" id="ARBA00008654"/>
    </source>
</evidence>
<evidence type="ECO:0000256" key="4">
    <source>
        <dbReference type="ARBA" id="ARBA00022964"/>
    </source>
</evidence>
<dbReference type="Proteomes" id="UP000001072">
    <property type="component" value="Unassembled WGS sequence"/>
</dbReference>
<evidence type="ECO:0000256" key="1">
    <source>
        <dbReference type="ARBA" id="ARBA00001954"/>
    </source>
</evidence>
<sequence>MKFGNLNQLQILPLMTRRRSNSRSLTSILPNSIKSRIRSQFSQVLEAQKHSNFRFNSSLNANFHLLRSDTSLNPSLIANLSEAKPSNSTRTTSKTTTATIRKISTNSSGTSSNKSSNISIINNQKDLSLTINSELDQIHNLTLSYVWLRDACQSDSSIHPQTRQKLFKSSDIPTYIYPIQTSISFNPKSNQSQLIIKWSHHLLNQSDQSKSKPHLSKFDLSFLKLKSNQSDWINHRHQQNYLKPILWSNHPNRSSKIDQDHRILQLQNQSNLFINFKSISEKNLLQYQSLNRLNQDGLVFFDQISDQDNTTHPDLLTRLIDNFQLETRRTFYGDYWDVKSQGDQATNVANTSLTLDLHMDLVHFQNPPRFQFLYCLKNEVEGGRSTFVDGYAVAEALFRENPAYFHTLATRYIPFEYINAGHHTYYSHPTIELHPGISIEKFMKTKTECISDSLRAVNYAPPFQGPLENLGPNGELYNSKDERLLLNALKVFDQICNQDRFRFEILLKPGQCVGFDNRRILHARTAFKAKKDQCNHEVMSFGSDDVKRWLRGCYVDGDSVWDRIRVLSQEFGPPNQF</sequence>
<dbReference type="STRING" id="747676.F4RZW0"/>
<evidence type="ECO:0000256" key="6">
    <source>
        <dbReference type="ARBA" id="ARBA00023004"/>
    </source>
</evidence>
<keyword evidence="5" id="KW-0560">Oxidoreductase</keyword>
<dbReference type="PANTHER" id="PTHR10696">
    <property type="entry name" value="GAMMA-BUTYROBETAINE HYDROXYLASE-RELATED"/>
    <property type="match status" value="1"/>
</dbReference>
<name>F4RZW0_MELLP</name>
<dbReference type="VEuPathDB" id="FungiDB:MELLADRAFT_91670"/>
<dbReference type="eggNOG" id="KOG3889">
    <property type="taxonomic scope" value="Eukaryota"/>
</dbReference>
<dbReference type="InterPro" id="IPR042098">
    <property type="entry name" value="TauD-like_sf"/>
</dbReference>
<evidence type="ECO:0000259" key="7">
    <source>
        <dbReference type="Pfam" id="PF02668"/>
    </source>
</evidence>
<dbReference type="InterPro" id="IPR038492">
    <property type="entry name" value="GBBH-like_N_sf"/>
</dbReference>
<dbReference type="GO" id="GO:0046872">
    <property type="term" value="F:metal ion binding"/>
    <property type="evidence" value="ECO:0007669"/>
    <property type="project" value="UniProtKB-KW"/>
</dbReference>
<evidence type="ECO:0000313" key="8">
    <source>
        <dbReference type="EMBL" id="EGG02069.1"/>
    </source>
</evidence>
<keyword evidence="9" id="KW-1185">Reference proteome</keyword>
<dbReference type="InterPro" id="IPR050411">
    <property type="entry name" value="AlphaKG_dependent_hydroxylases"/>
</dbReference>
<dbReference type="Gene3D" id="3.30.2020.30">
    <property type="match status" value="1"/>
</dbReference>
<keyword evidence="6" id="KW-0408">Iron</keyword>
<dbReference type="GO" id="GO:0005739">
    <property type="term" value="C:mitochondrion"/>
    <property type="evidence" value="ECO:0007669"/>
    <property type="project" value="TreeGrafter"/>
</dbReference>
<dbReference type="OrthoDB" id="406634at2759"/>
<evidence type="ECO:0000256" key="5">
    <source>
        <dbReference type="ARBA" id="ARBA00023002"/>
    </source>
</evidence>
<keyword evidence="4" id="KW-0223">Dioxygenase</keyword>